<evidence type="ECO:0000313" key="3">
    <source>
        <dbReference type="Proteomes" id="UP000198649"/>
    </source>
</evidence>
<accession>A0A1I3JEE2</accession>
<dbReference type="AlphaFoldDB" id="A0A1I3JEE2"/>
<name>A0A1I3JEE2_9ACTN</name>
<dbReference type="Pfam" id="PF19457">
    <property type="entry name" value="DUF5994"/>
    <property type="match status" value="1"/>
</dbReference>
<gene>
    <name evidence="2" type="ORF">SAMN05216561_110104</name>
</gene>
<dbReference type="STRING" id="1005945.SAMN05216561_110104"/>
<dbReference type="RefSeq" id="WP_143099771.1">
    <property type="nucleotide sequence ID" value="NZ_BKAF01000012.1"/>
</dbReference>
<evidence type="ECO:0000256" key="1">
    <source>
        <dbReference type="SAM" id="MobiDB-lite"/>
    </source>
</evidence>
<organism evidence="2 3">
    <name type="scientific">Nocardioides psychrotolerans</name>
    <dbReference type="NCBI Taxonomy" id="1005945"/>
    <lineage>
        <taxon>Bacteria</taxon>
        <taxon>Bacillati</taxon>
        <taxon>Actinomycetota</taxon>
        <taxon>Actinomycetes</taxon>
        <taxon>Propionibacteriales</taxon>
        <taxon>Nocardioidaceae</taxon>
        <taxon>Nocardioides</taxon>
    </lineage>
</organism>
<reference evidence="2 3" key="1">
    <citation type="submission" date="2016-10" db="EMBL/GenBank/DDBJ databases">
        <authorList>
            <person name="de Groot N.N."/>
        </authorList>
    </citation>
    <scope>NUCLEOTIDE SEQUENCE [LARGE SCALE GENOMIC DNA]</scope>
    <source>
        <strain evidence="2 3">CGMCC 1.11156</strain>
    </source>
</reference>
<sequence>MTTSRTGTIPPAPKPVPSAASRTGPDAVRLALAAAFYSGPLDGAWWPGSRDLQREARALVDGFPTERGRVHRLLVSAPDWDRTGARVQARRGPIRVGVFPRDDLHVVVLTLHDGTRLRLLVVAPATSATVARSLMEQASAAGNRRDAATLIAAS</sequence>
<dbReference type="OrthoDB" id="3785441at2"/>
<feature type="region of interest" description="Disordered" evidence="1">
    <location>
        <begin position="1"/>
        <end position="22"/>
    </location>
</feature>
<keyword evidence="3" id="KW-1185">Reference proteome</keyword>
<proteinExistence type="predicted"/>
<dbReference type="Proteomes" id="UP000198649">
    <property type="component" value="Unassembled WGS sequence"/>
</dbReference>
<evidence type="ECO:0000313" key="2">
    <source>
        <dbReference type="EMBL" id="SFI58574.1"/>
    </source>
</evidence>
<protein>
    <submittedName>
        <fullName evidence="2">Uncharacterized protein</fullName>
    </submittedName>
</protein>
<dbReference type="InterPro" id="IPR046036">
    <property type="entry name" value="DUF5994"/>
</dbReference>
<dbReference type="EMBL" id="FOQG01000010">
    <property type="protein sequence ID" value="SFI58574.1"/>
    <property type="molecule type" value="Genomic_DNA"/>
</dbReference>